<dbReference type="Pfam" id="PF07995">
    <property type="entry name" value="GSDH"/>
    <property type="match status" value="1"/>
</dbReference>
<dbReference type="EMBL" id="FAOO01000003">
    <property type="protein sequence ID" value="CUU02471.1"/>
    <property type="molecule type" value="Genomic_DNA"/>
</dbReference>
<dbReference type="InterPro" id="IPR011042">
    <property type="entry name" value="6-blade_b-propeller_TolB-like"/>
</dbReference>
<gene>
    <name evidence="2" type="ORF">JGI1_00498</name>
</gene>
<organism evidence="2 3">
    <name type="scientific">Candidatus Thermokryptus mobilis</name>
    <dbReference type="NCBI Taxonomy" id="1643428"/>
    <lineage>
        <taxon>Bacteria</taxon>
        <taxon>Pseudomonadati</taxon>
        <taxon>Candidatus Kryptoniota</taxon>
        <taxon>Candidatus Thermokryptus</taxon>
    </lineage>
</organism>
<dbReference type="OrthoDB" id="9770043at2"/>
<reference evidence="3" key="1">
    <citation type="submission" date="2015-11" db="EMBL/GenBank/DDBJ databases">
        <authorList>
            <person name="Varghese N."/>
        </authorList>
    </citation>
    <scope>NUCLEOTIDE SEQUENCE [LARGE SCALE GENOMIC DNA]</scope>
</reference>
<dbReference type="Gene3D" id="2.120.10.30">
    <property type="entry name" value="TolB, C-terminal domain"/>
    <property type="match status" value="1"/>
</dbReference>
<evidence type="ECO:0000259" key="1">
    <source>
        <dbReference type="Pfam" id="PF07995"/>
    </source>
</evidence>
<dbReference type="AlphaFoldDB" id="A0A0S4MTY8"/>
<dbReference type="PROSITE" id="PS51257">
    <property type="entry name" value="PROKAR_LIPOPROTEIN"/>
    <property type="match status" value="1"/>
</dbReference>
<dbReference type="PANTHER" id="PTHR19328">
    <property type="entry name" value="HEDGEHOG-INTERACTING PROTEIN"/>
    <property type="match status" value="1"/>
</dbReference>
<accession>A0A0S4MTY8</accession>
<dbReference type="RefSeq" id="WP_140944296.1">
    <property type="nucleotide sequence ID" value="NZ_FAOO01000003.1"/>
</dbReference>
<evidence type="ECO:0000313" key="2">
    <source>
        <dbReference type="EMBL" id="CUU02471.1"/>
    </source>
</evidence>
<dbReference type="PANTHER" id="PTHR19328:SF13">
    <property type="entry name" value="HIPL1 PROTEIN"/>
    <property type="match status" value="1"/>
</dbReference>
<dbReference type="Proteomes" id="UP000320623">
    <property type="component" value="Unassembled WGS sequence"/>
</dbReference>
<dbReference type="STRING" id="1643428.GCA_001442855_00484"/>
<dbReference type="InterPro" id="IPR012938">
    <property type="entry name" value="Glc/Sorbosone_DH"/>
</dbReference>
<sequence>MQAKILPFGFALILFISCFQIVGQKPQKVEDIYLPDGDKVEVKVWVQDLEIPWSLVFLPDGRALVSERPGRIRLIENGKLVPEPYMIINVKHIGEGGLMGLAVHPDFPNKPYIYAMYTYESDGKIFNRVIRIKDEGRKGVFDKVIIDSILGARFHNGGRIKFGPDKMLYITTGEIFKGELAQDLNSLNGKILRLTPDGEIPSDNPFPNSPIYSYGHRNPQGLAWHPETGDLFESEHGPSGEYGRFGHDEINIIVKGGNYGWPKVIGAPGEKEYIDPIVVWKDATPPSGMTFYKGDLFVATLRSEALIRIKLQRSGKSYKVTKIERWFAFDKRRGKYGRLRDVVVGPDGNLYVLTSNRDGRGNPQPGDDKIYQIIFKK</sequence>
<dbReference type="InterPro" id="IPR011041">
    <property type="entry name" value="Quinoprot_gluc/sorb_DH_b-prop"/>
</dbReference>
<name>A0A0S4MTY8_9BACT</name>
<keyword evidence="3" id="KW-1185">Reference proteome</keyword>
<feature type="domain" description="Glucose/Sorbosone dehydrogenase" evidence="1">
    <location>
        <begin position="49"/>
        <end position="360"/>
    </location>
</feature>
<evidence type="ECO:0000313" key="3">
    <source>
        <dbReference type="Proteomes" id="UP000320623"/>
    </source>
</evidence>
<proteinExistence type="predicted"/>
<dbReference type="SUPFAM" id="SSF50952">
    <property type="entry name" value="Soluble quinoprotein glucose dehydrogenase"/>
    <property type="match status" value="1"/>
</dbReference>
<protein>
    <submittedName>
        <fullName evidence="2">Glucose/arabinose dehydrogenase, beta-propeller fold</fullName>
    </submittedName>
</protein>